<accession>A0ABU1UYE2</accession>
<organism evidence="2 3">
    <name type="scientific">Cellvibrio fibrivorans</name>
    <dbReference type="NCBI Taxonomy" id="126350"/>
    <lineage>
        <taxon>Bacteria</taxon>
        <taxon>Pseudomonadati</taxon>
        <taxon>Pseudomonadota</taxon>
        <taxon>Gammaproteobacteria</taxon>
        <taxon>Cellvibrionales</taxon>
        <taxon>Cellvibrionaceae</taxon>
        <taxon>Cellvibrio</taxon>
    </lineage>
</organism>
<comment type="caution">
    <text evidence="2">The sequence shown here is derived from an EMBL/GenBank/DDBJ whole genome shotgun (WGS) entry which is preliminary data.</text>
</comment>
<keyword evidence="3" id="KW-1185">Reference proteome</keyword>
<feature type="domain" description="DUF4124" evidence="1">
    <location>
        <begin position="5"/>
        <end position="31"/>
    </location>
</feature>
<name>A0ABU1UYE2_9GAMM</name>
<dbReference type="EMBL" id="JAVDVX010000003">
    <property type="protein sequence ID" value="MDR7090209.1"/>
    <property type="molecule type" value="Genomic_DNA"/>
</dbReference>
<dbReference type="InterPro" id="IPR025392">
    <property type="entry name" value="DUF4124"/>
</dbReference>
<evidence type="ECO:0000313" key="3">
    <source>
        <dbReference type="Proteomes" id="UP001253595"/>
    </source>
</evidence>
<dbReference type="Pfam" id="PF13511">
    <property type="entry name" value="DUF4124"/>
    <property type="match status" value="1"/>
</dbReference>
<evidence type="ECO:0000313" key="2">
    <source>
        <dbReference type="EMBL" id="MDR7090209.1"/>
    </source>
</evidence>
<gene>
    <name evidence="2" type="ORF">J2X05_002231</name>
</gene>
<reference evidence="2 3" key="1">
    <citation type="submission" date="2023-07" db="EMBL/GenBank/DDBJ databases">
        <title>Sorghum-associated microbial communities from plants grown in Nebraska, USA.</title>
        <authorList>
            <person name="Schachtman D."/>
        </authorList>
    </citation>
    <scope>NUCLEOTIDE SEQUENCE [LARGE SCALE GENOMIC DNA]</scope>
    <source>
        <strain evidence="2 3">BE190</strain>
    </source>
</reference>
<dbReference type="Proteomes" id="UP001253595">
    <property type="component" value="Unassembled WGS sequence"/>
</dbReference>
<protein>
    <recommendedName>
        <fullName evidence="1">DUF4124 domain-containing protein</fullName>
    </recommendedName>
</protein>
<evidence type="ECO:0000259" key="1">
    <source>
        <dbReference type="Pfam" id="PF13511"/>
    </source>
</evidence>
<proteinExistence type="predicted"/>
<sequence>MILKKWVDAKGNVHYGDRSPAGQNTENLKLDSNSKVAIKMDKNFLLGKWRTDSVVYNGQTIPSMIYNFDKTTFRVEGKTEQAVISTYSYSNGVITVAIGAISQNSTVVDDNTVSYPAIGLGKQLLNRVK</sequence>